<dbReference type="EnsemblMetazoa" id="ADAC009598-RA">
    <property type="protein sequence ID" value="ADAC009598-PA"/>
    <property type="gene ID" value="ADAC009598"/>
</dbReference>
<reference evidence="2" key="3">
    <citation type="journal article" date="2013" name="Nucleic Acids Res.">
        <title>The genome of Anopheles darlingi, the main neotropical malaria vector.</title>
        <authorList>
            <person name="Marinotti O."/>
            <person name="Cerqueira G.C."/>
            <person name="de Almeida L.G."/>
            <person name="Ferro M.I."/>
            <person name="Loreto E.L."/>
            <person name="Zaha A."/>
            <person name="Teixeira S.M."/>
            <person name="Wespiser A.R."/>
            <person name="Almeida E Silva A."/>
            <person name="Schlindwein A.D."/>
            <person name="Pacheco A.C."/>
            <person name="Silva A.L."/>
            <person name="Graveley B.R."/>
            <person name="Walenz B.P."/>
            <person name="Lima Bde A."/>
            <person name="Ribeiro C.A."/>
            <person name="Nunes-Silva C.G."/>
            <person name="de Carvalho C.R."/>
            <person name="Soares C.M."/>
            <person name="de Menezes C.B."/>
            <person name="Matiolli C."/>
            <person name="Caffrey D."/>
            <person name="Araujo D.A."/>
            <person name="de Oliveira D.M."/>
            <person name="Golenbock D."/>
            <person name="Grisard E.C."/>
            <person name="Fantinatti-Garboggini F."/>
            <person name="de Carvalho F.M."/>
            <person name="Barcellos F.G."/>
            <person name="Prosdocimi F."/>
            <person name="May G."/>
            <person name="Azevedo Junior G.M."/>
            <person name="Guimaraes G.M."/>
            <person name="Goldman G.H."/>
            <person name="Padilha I.Q."/>
            <person name="Batista Jda S."/>
            <person name="Ferro J.A."/>
            <person name="Ribeiro J.M."/>
            <person name="Fietto J.L."/>
            <person name="Dabbas K.M."/>
            <person name="Cerdeira L."/>
            <person name="Agnez-Lima L.F."/>
            <person name="Brocchi M."/>
            <person name="de Carvalho M.O."/>
            <person name="Teixeira Mde M."/>
            <person name="Diniz Maia Mde M."/>
            <person name="Goldman M.H."/>
            <person name="Cruz Schneider M.P."/>
            <person name="Felipe M.S."/>
            <person name="Hungria M."/>
            <person name="Nicolas M.F."/>
            <person name="Pereira M."/>
            <person name="Montes M.A."/>
            <person name="Cantao M.E."/>
            <person name="Vincentz M."/>
            <person name="Rafael M.S."/>
            <person name="Silverman N."/>
            <person name="Stoco P.H."/>
            <person name="Souza R.C."/>
            <person name="Vicentini R."/>
            <person name="Gazzinelli R.T."/>
            <person name="Neves Rde O."/>
            <person name="Silva R."/>
            <person name="Astolfi-Filho S."/>
            <person name="Maciel T.E."/>
            <person name="Urmenyi T.P."/>
            <person name="Tadei W.P."/>
            <person name="Camargo E.P."/>
            <person name="de Vasconcelos A.T."/>
        </authorList>
    </citation>
    <scope>NUCLEOTIDE SEQUENCE</scope>
</reference>
<dbReference type="Proteomes" id="UP000000673">
    <property type="component" value="Unassembled WGS sequence"/>
</dbReference>
<dbReference type="HOGENOM" id="CLU_2051602_0_0_1"/>
<feature type="region of interest" description="Disordered" evidence="1">
    <location>
        <begin position="1"/>
        <end position="20"/>
    </location>
</feature>
<gene>
    <name evidence="2" type="ORF">AND_009598</name>
</gene>
<proteinExistence type="predicted"/>
<keyword evidence="4" id="KW-1185">Reference proteome</keyword>
<reference evidence="3" key="4">
    <citation type="submission" date="2015-06" db="UniProtKB">
        <authorList>
            <consortium name="EnsemblMetazoa"/>
        </authorList>
    </citation>
    <scope>IDENTIFICATION</scope>
</reference>
<evidence type="ECO:0000313" key="2">
    <source>
        <dbReference type="EMBL" id="ETN58819.1"/>
    </source>
</evidence>
<dbReference type="VEuPathDB" id="VectorBase:ADAC009598"/>
<reference evidence="2 4" key="1">
    <citation type="journal article" date="2010" name="BMC Genomics">
        <title>Combination of measures distinguishes pre-miRNAs from other stem-loops in the genome of the newly sequenced Anopheles darlingi.</title>
        <authorList>
            <person name="Mendes N.D."/>
            <person name="Freitas A.T."/>
            <person name="Vasconcelos A.T."/>
            <person name="Sagot M.F."/>
        </authorList>
    </citation>
    <scope>NUCLEOTIDE SEQUENCE</scope>
</reference>
<protein>
    <submittedName>
        <fullName evidence="2 3">Uncharacterized protein</fullName>
    </submittedName>
</protein>
<dbReference type="EMBL" id="ADMH02002112">
    <property type="protein sequence ID" value="ETN58819.1"/>
    <property type="molecule type" value="Genomic_DNA"/>
</dbReference>
<name>W5J7P2_ANODA</name>
<accession>W5J7P2</accession>
<reference evidence="2" key="2">
    <citation type="submission" date="2010-05" db="EMBL/GenBank/DDBJ databases">
        <authorList>
            <person name="Almeida L.G."/>
            <person name="Nicolas M.F."/>
            <person name="Souza R.C."/>
            <person name="Vasconcelos A.T.R."/>
        </authorList>
    </citation>
    <scope>NUCLEOTIDE SEQUENCE</scope>
</reference>
<organism evidence="2">
    <name type="scientific">Anopheles darlingi</name>
    <name type="common">Mosquito</name>
    <dbReference type="NCBI Taxonomy" id="43151"/>
    <lineage>
        <taxon>Eukaryota</taxon>
        <taxon>Metazoa</taxon>
        <taxon>Ecdysozoa</taxon>
        <taxon>Arthropoda</taxon>
        <taxon>Hexapoda</taxon>
        <taxon>Insecta</taxon>
        <taxon>Pterygota</taxon>
        <taxon>Neoptera</taxon>
        <taxon>Endopterygota</taxon>
        <taxon>Diptera</taxon>
        <taxon>Nematocera</taxon>
        <taxon>Culicoidea</taxon>
        <taxon>Culicidae</taxon>
        <taxon>Anophelinae</taxon>
        <taxon>Anopheles</taxon>
    </lineage>
</organism>
<evidence type="ECO:0000313" key="4">
    <source>
        <dbReference type="Proteomes" id="UP000000673"/>
    </source>
</evidence>
<evidence type="ECO:0000256" key="1">
    <source>
        <dbReference type="SAM" id="MobiDB-lite"/>
    </source>
</evidence>
<sequence>MQKDDNRPRQQQQQQTDGLGGRLSALAGWLARDLAHTGTIRWVQLSDGKWLDHEPRTSWMRAPISRAPRARSAFHHSKPRPERDRAIHLFVLLFRTKEIEEYRCEATIQSQSILHIVRHV</sequence>
<dbReference type="AlphaFoldDB" id="W5J7P2"/>
<evidence type="ECO:0000313" key="3">
    <source>
        <dbReference type="EnsemblMetazoa" id="ADAC009598-PA"/>
    </source>
</evidence>